<name>A0A852WP54_9MICO</name>
<dbReference type="EMBL" id="JACCAB010000001">
    <property type="protein sequence ID" value="NYG08654.1"/>
    <property type="molecule type" value="Genomic_DNA"/>
</dbReference>
<dbReference type="AlphaFoldDB" id="A0A852WP54"/>
<evidence type="ECO:0000313" key="1">
    <source>
        <dbReference type="EMBL" id="NYG08654.1"/>
    </source>
</evidence>
<gene>
    <name evidence="1" type="ORF">BJ986_003141</name>
</gene>
<dbReference type="RefSeq" id="WP_202881269.1">
    <property type="nucleotide sequence ID" value="NZ_JACCAB010000001.1"/>
</dbReference>
<accession>A0A852WP54</accession>
<evidence type="ECO:0000313" key="2">
    <source>
        <dbReference type="Proteomes" id="UP000573599"/>
    </source>
</evidence>
<protein>
    <submittedName>
        <fullName evidence="1">Uncharacterized protein</fullName>
    </submittedName>
</protein>
<dbReference type="Proteomes" id="UP000573599">
    <property type="component" value="Unassembled WGS sequence"/>
</dbReference>
<proteinExistence type="predicted"/>
<keyword evidence="2" id="KW-1185">Reference proteome</keyword>
<organism evidence="1 2">
    <name type="scientific">Pedococcus badiiscoriae</name>
    <dbReference type="NCBI Taxonomy" id="642776"/>
    <lineage>
        <taxon>Bacteria</taxon>
        <taxon>Bacillati</taxon>
        <taxon>Actinomycetota</taxon>
        <taxon>Actinomycetes</taxon>
        <taxon>Micrococcales</taxon>
        <taxon>Intrasporangiaceae</taxon>
        <taxon>Pedococcus</taxon>
    </lineage>
</organism>
<sequence length="913" mass="100863">MIDATPPASTSGRTAHTLDARGFIRDWLVSPAWSSPCDDLDEVLASDGSPWGPQGRWVLTNGPDVAPLKRVLYQRHALLTDQPLPEVVEHGELSWTRSAGDTPSTGGWQRVHTGRDGLVDWSQFCFTPEYRHAVAATTLEVDQAEYRVLEVSSTGPVAVFVAGELLLATDDFGYMDPITHRLRVRLESGTTSVVVASWQVAFREVRQVLAVRVEGLPVRVVIPSPGSDEHHSRYAEQLLDSVGVGPWAAAEGTTTVTGPRGARLLVSLGDGPTQSLVLEGGRAILDLTRVHHDPDSEGAASMLSTGESELTLRVDRDDVPIFRTARIATLPPRRRDRPESDDPQVWRREFLEHSAGGVPGTARALAREALKPGQPLDPADLETPLRMIGSRYDCADFEAVGLVHLWRRLPDECWTDDSRARVRDALTTFKYWIDQPGLDAMCYFTENHQFVWHTAELLVGEMFADETFSGTGWTGRQHAEHAYPLAQEWIRRKLAGGFSEFDSNAYLAIDCFALVSLVEFAESQELRHLAEALLDKCLLTLATNSWKGVHGAAHGRSYTHTLRSGRFEETAPIMWLLWGVGALNDATLPATSLATAEHYSLPPVIRSLAQQPPEEWDGRQVYRGEYRLHHDLLERPYGSDLRVWRTPDAMLSSVQDYRSGLPGLQEHIWGATLDSEIQVFATHPAADTISASARPNSWAGQLVLPRAHQDRDTVLVLHRIPDHDWIGTTHVWFPAELFDEWQQVGSWLAGRVGDGYVAIATAGGLRPQLTDDESWQSWWPNGDGRSYVATVGRRAVDGPFADFVAALSEPTFDGSRDEPAVGWTARDGRVLHVAWSQPFTVDGRPSALGPDGRLETPPHLANPACRQEFGAASLEVEWEGEKLLIDYQQGRRLEPASGVAASLREAGGQRDGR</sequence>
<reference evidence="1 2" key="1">
    <citation type="submission" date="2020-07" db="EMBL/GenBank/DDBJ databases">
        <title>Sequencing the genomes of 1000 actinobacteria strains.</title>
        <authorList>
            <person name="Klenk H.-P."/>
        </authorList>
    </citation>
    <scope>NUCLEOTIDE SEQUENCE [LARGE SCALE GENOMIC DNA]</scope>
    <source>
        <strain evidence="1 2">DSM 23987</strain>
    </source>
</reference>
<comment type="caution">
    <text evidence="1">The sequence shown here is derived from an EMBL/GenBank/DDBJ whole genome shotgun (WGS) entry which is preliminary data.</text>
</comment>